<dbReference type="SUPFAM" id="SSF52343">
    <property type="entry name" value="Ferredoxin reductase-like, C-terminal NADP-linked domain"/>
    <property type="match status" value="1"/>
</dbReference>
<dbReference type="PRINTS" id="PR00406">
    <property type="entry name" value="CYTB5RDTASE"/>
</dbReference>
<evidence type="ECO:0000256" key="1">
    <source>
        <dbReference type="ARBA" id="ARBA00001974"/>
    </source>
</evidence>
<sequence length="235" mass="25411">MTVWWRARLVERQKQSDTGLTLLFEVPQWPGHLAGQHVDVRLSGDDGYQAVRSYSLAAPARGTGIELGVQAVPGGEVSPYLAHELPVGAEVEVRGPLGGWFVWKAERTDPVILVAGGCGIVPLMAIIRAHRLAGSAVPIRLIYSIRDPGEVWYRDELSENTGLGTAVQLVHTRVAPPGSSRPAGRITAEDLLPPEEYERTAVCFVCGPTGFVEHAANLLTSAGYAPDRIRTERFG</sequence>
<dbReference type="Pfam" id="PF00175">
    <property type="entry name" value="NAD_binding_1"/>
    <property type="match status" value="1"/>
</dbReference>
<dbReference type="Gene3D" id="3.40.50.80">
    <property type="entry name" value="Nucleotide-binding domain of ferredoxin-NADP reductase (FNR) module"/>
    <property type="match status" value="1"/>
</dbReference>
<dbReference type="InterPro" id="IPR008333">
    <property type="entry name" value="Cbr1-like_FAD-bd_dom"/>
</dbReference>
<reference evidence="5" key="1">
    <citation type="submission" date="2018-10" db="EMBL/GenBank/DDBJ databases">
        <authorList>
            <person name="Hariharan J."/>
            <person name="Choudoir M.J."/>
            <person name="Diebold P."/>
            <person name="Panke-Buisse K."/>
            <person name="Campbell A.N."/>
            <person name="Buckley D.H."/>
        </authorList>
    </citation>
    <scope>NUCLEOTIDE SEQUENCE</scope>
    <source>
        <strain evidence="5">Gb1</strain>
    </source>
</reference>
<comment type="cofactor">
    <cofactor evidence="1">
        <name>FAD</name>
        <dbReference type="ChEBI" id="CHEBI:57692"/>
    </cofactor>
</comment>
<organism evidence="5">
    <name type="scientific">Streptomyces sp. gb1(2016)</name>
    <dbReference type="NCBI Taxonomy" id="1828321"/>
    <lineage>
        <taxon>Bacteria</taxon>
        <taxon>Bacillati</taxon>
        <taxon>Actinomycetota</taxon>
        <taxon>Actinomycetes</taxon>
        <taxon>Kitasatosporales</taxon>
        <taxon>Streptomycetaceae</taxon>
        <taxon>Streptomyces</taxon>
    </lineage>
</organism>
<evidence type="ECO:0000256" key="3">
    <source>
        <dbReference type="ARBA" id="ARBA00023014"/>
    </source>
</evidence>
<keyword evidence="3" id="KW-0411">Iron-sulfur</keyword>
<accession>A0A652LAD6</accession>
<evidence type="ECO:0000259" key="4">
    <source>
        <dbReference type="PROSITE" id="PS51384"/>
    </source>
</evidence>
<comment type="caution">
    <text evidence="5">The sequence shown here is derived from an EMBL/GenBank/DDBJ whole genome shotgun (WGS) entry which is preliminary data.</text>
</comment>
<dbReference type="PANTHER" id="PTHR47354:SF5">
    <property type="entry name" value="PROTEIN RFBI"/>
    <property type="match status" value="1"/>
</dbReference>
<dbReference type="Pfam" id="PF00970">
    <property type="entry name" value="FAD_binding_6"/>
    <property type="match status" value="1"/>
</dbReference>
<dbReference type="EMBL" id="RDBM01000020">
    <property type="protein sequence ID" value="TXS32949.1"/>
    <property type="molecule type" value="Genomic_DNA"/>
</dbReference>
<evidence type="ECO:0000256" key="2">
    <source>
        <dbReference type="ARBA" id="ARBA00022714"/>
    </source>
</evidence>
<feature type="domain" description="FAD-binding FR-type" evidence="4">
    <location>
        <begin position="2"/>
        <end position="103"/>
    </location>
</feature>
<protein>
    <submittedName>
        <fullName evidence="5">Oxidoreductase</fullName>
    </submittedName>
</protein>
<gene>
    <name evidence="5" type="ORF">EAO74_05135</name>
</gene>
<dbReference type="InterPro" id="IPR050415">
    <property type="entry name" value="MRET"/>
</dbReference>
<dbReference type="PROSITE" id="PS51384">
    <property type="entry name" value="FAD_FR"/>
    <property type="match status" value="1"/>
</dbReference>
<dbReference type="Gene3D" id="2.40.30.10">
    <property type="entry name" value="Translation factors"/>
    <property type="match status" value="1"/>
</dbReference>
<dbReference type="InterPro" id="IPR017927">
    <property type="entry name" value="FAD-bd_FR_type"/>
</dbReference>
<dbReference type="InterPro" id="IPR001433">
    <property type="entry name" value="OxRdtase_FAD/NAD-bd"/>
</dbReference>
<dbReference type="InterPro" id="IPR017938">
    <property type="entry name" value="Riboflavin_synthase-like_b-brl"/>
</dbReference>
<dbReference type="GO" id="GO:0051537">
    <property type="term" value="F:2 iron, 2 sulfur cluster binding"/>
    <property type="evidence" value="ECO:0007669"/>
    <property type="project" value="UniProtKB-KW"/>
</dbReference>
<dbReference type="InterPro" id="IPR039261">
    <property type="entry name" value="FNR_nucleotide-bd"/>
</dbReference>
<keyword evidence="2" id="KW-0001">2Fe-2S</keyword>
<proteinExistence type="predicted"/>
<name>A0A652LAD6_9ACTN</name>
<dbReference type="SUPFAM" id="SSF63380">
    <property type="entry name" value="Riboflavin synthase domain-like"/>
    <property type="match status" value="1"/>
</dbReference>
<dbReference type="GO" id="GO:0016491">
    <property type="term" value="F:oxidoreductase activity"/>
    <property type="evidence" value="ECO:0007669"/>
    <property type="project" value="InterPro"/>
</dbReference>
<evidence type="ECO:0000313" key="5">
    <source>
        <dbReference type="EMBL" id="TXS32949.1"/>
    </source>
</evidence>
<dbReference type="AlphaFoldDB" id="A0A652LAD6"/>
<keyword evidence="2" id="KW-0408">Iron</keyword>
<dbReference type="PANTHER" id="PTHR47354">
    <property type="entry name" value="NADH OXIDOREDUCTASE HCR"/>
    <property type="match status" value="1"/>
</dbReference>
<keyword evidence="2" id="KW-0479">Metal-binding</keyword>